<evidence type="ECO:0000313" key="11">
    <source>
        <dbReference type="Proteomes" id="UP000191931"/>
    </source>
</evidence>
<dbReference type="SMART" id="SM00382">
    <property type="entry name" value="AAA"/>
    <property type="match status" value="1"/>
</dbReference>
<dbReference type="Gene3D" id="3.40.50.2300">
    <property type="match status" value="1"/>
</dbReference>
<sequence length="439" mass="48845">MKKALIIDDDPNILTTLEIYLEDKDFEVLTADTAQAGLELVRQTEPDIVLLDMKLPDKSGLEVLSEIVTRTVTTQVLMITAYATVETAVKAVKMGAFDYLPKPFVPGQLDLVLEKLHRFNRMEKEIALLKGIFSEGGFVTRSKKLLKILNTSRRVADSIATILIGGESGTGKSLLARLIHDWSPRSSGPFVMVDCAGFQENLLESDLFGHTKGAFTGAVKDKIGKLDLADKGTAFLDEISEVPKSIQGKLLRFIQDKEFETIGDPTPKTVDVRIIAATNRDLESMVKNQSFRNDLYFRLNVIEIFLPPLRERPEDIGLLAEMHLTRSAKLNGKSVEGIGEKTMKMLQSYPWPGNVRELINTIERAVIISEGKVLDLHDLPSSILNYTPDHGIGIKSLGEIEKEHIQKAILHTSSLEEAAGILGIDPATLWRKRKKYQLD</sequence>
<dbReference type="SMART" id="SM00448">
    <property type="entry name" value="REC"/>
    <property type="match status" value="1"/>
</dbReference>
<feature type="modified residue" description="4-aspartylphosphate" evidence="7">
    <location>
        <position position="52"/>
    </location>
</feature>
<dbReference type="Gene3D" id="1.10.8.60">
    <property type="match status" value="1"/>
</dbReference>
<dbReference type="SUPFAM" id="SSF52172">
    <property type="entry name" value="CheY-like"/>
    <property type="match status" value="1"/>
</dbReference>
<dbReference type="FunFam" id="1.10.8.60:FF:000014">
    <property type="entry name" value="DNA-binding transcriptional regulator NtrC"/>
    <property type="match status" value="1"/>
</dbReference>
<evidence type="ECO:0000256" key="2">
    <source>
        <dbReference type="ARBA" id="ARBA00022840"/>
    </source>
</evidence>
<dbReference type="InterPro" id="IPR002078">
    <property type="entry name" value="Sigma_54_int"/>
</dbReference>
<dbReference type="AlphaFoldDB" id="A0A1W1HJG7"/>
<evidence type="ECO:0000256" key="6">
    <source>
        <dbReference type="ARBA" id="ARBA00023163"/>
    </source>
</evidence>
<keyword evidence="3" id="KW-0805">Transcription regulation</keyword>
<dbReference type="InterPro" id="IPR025662">
    <property type="entry name" value="Sigma_54_int_dom_ATP-bd_1"/>
</dbReference>
<dbReference type="PANTHER" id="PTHR32071:SF119">
    <property type="entry name" value="SIGMA L-DEPENDENT TRANSCRIPTIONAL REGULATOR YPLP-RELATED"/>
    <property type="match status" value="1"/>
</dbReference>
<evidence type="ECO:0000259" key="8">
    <source>
        <dbReference type="PROSITE" id="PS50045"/>
    </source>
</evidence>
<evidence type="ECO:0000256" key="4">
    <source>
        <dbReference type="ARBA" id="ARBA00023125"/>
    </source>
</evidence>
<dbReference type="PROSITE" id="PS00675">
    <property type="entry name" value="SIGMA54_INTERACT_1"/>
    <property type="match status" value="1"/>
</dbReference>
<keyword evidence="4" id="KW-0238">DNA-binding</keyword>
<dbReference type="FunFam" id="3.40.50.300:FF:000006">
    <property type="entry name" value="DNA-binding transcriptional regulator NtrC"/>
    <property type="match status" value="1"/>
</dbReference>
<dbReference type="PROSITE" id="PS50110">
    <property type="entry name" value="RESPONSE_REGULATORY"/>
    <property type="match status" value="1"/>
</dbReference>
<keyword evidence="7" id="KW-0597">Phosphoprotein</keyword>
<dbReference type="InterPro" id="IPR001789">
    <property type="entry name" value="Sig_transdc_resp-reg_receiver"/>
</dbReference>
<gene>
    <name evidence="10" type="primary">algB</name>
    <name evidence="10" type="ORF">MTBBW1_790008</name>
</gene>
<evidence type="ECO:0000313" key="10">
    <source>
        <dbReference type="EMBL" id="SLM32610.1"/>
    </source>
</evidence>
<dbReference type="Pfam" id="PF00072">
    <property type="entry name" value="Response_reg"/>
    <property type="match status" value="1"/>
</dbReference>
<feature type="domain" description="Response regulatory" evidence="9">
    <location>
        <begin position="3"/>
        <end position="117"/>
    </location>
</feature>
<keyword evidence="1" id="KW-0547">Nucleotide-binding</keyword>
<dbReference type="InterPro" id="IPR003593">
    <property type="entry name" value="AAA+_ATPase"/>
</dbReference>
<dbReference type="EMBL" id="FWEV01000324">
    <property type="protein sequence ID" value="SLM32610.1"/>
    <property type="molecule type" value="Genomic_DNA"/>
</dbReference>
<dbReference type="GO" id="GO:0006355">
    <property type="term" value="P:regulation of DNA-templated transcription"/>
    <property type="evidence" value="ECO:0007669"/>
    <property type="project" value="InterPro"/>
</dbReference>
<dbReference type="InterPro" id="IPR009057">
    <property type="entry name" value="Homeodomain-like_sf"/>
</dbReference>
<dbReference type="SUPFAM" id="SSF46689">
    <property type="entry name" value="Homeodomain-like"/>
    <property type="match status" value="1"/>
</dbReference>
<dbReference type="GO" id="GO:0005524">
    <property type="term" value="F:ATP binding"/>
    <property type="evidence" value="ECO:0007669"/>
    <property type="project" value="UniProtKB-KW"/>
</dbReference>
<dbReference type="Proteomes" id="UP000191931">
    <property type="component" value="Unassembled WGS sequence"/>
</dbReference>
<keyword evidence="11" id="KW-1185">Reference proteome</keyword>
<proteinExistence type="predicted"/>
<dbReference type="Pfam" id="PF02954">
    <property type="entry name" value="HTH_8"/>
    <property type="match status" value="1"/>
</dbReference>
<dbReference type="InterPro" id="IPR027417">
    <property type="entry name" value="P-loop_NTPase"/>
</dbReference>
<protein>
    <submittedName>
        <fullName evidence="10">Alginate biosynthesis transcriptional regulatory protein AlgB</fullName>
    </submittedName>
</protein>
<dbReference type="InterPro" id="IPR002197">
    <property type="entry name" value="HTH_Fis"/>
</dbReference>
<dbReference type="OrthoDB" id="9763792at2"/>
<dbReference type="Pfam" id="PF25601">
    <property type="entry name" value="AAA_lid_14"/>
    <property type="match status" value="1"/>
</dbReference>
<dbReference type="GO" id="GO:0043565">
    <property type="term" value="F:sequence-specific DNA binding"/>
    <property type="evidence" value="ECO:0007669"/>
    <property type="project" value="InterPro"/>
</dbReference>
<dbReference type="GO" id="GO:0000160">
    <property type="term" value="P:phosphorelay signal transduction system"/>
    <property type="evidence" value="ECO:0007669"/>
    <property type="project" value="InterPro"/>
</dbReference>
<dbReference type="InterPro" id="IPR058031">
    <property type="entry name" value="AAA_lid_NorR"/>
</dbReference>
<dbReference type="Gene3D" id="3.40.50.300">
    <property type="entry name" value="P-loop containing nucleotide triphosphate hydrolases"/>
    <property type="match status" value="1"/>
</dbReference>
<name>A0A1W1HJG7_9BACT</name>
<dbReference type="CDD" id="cd00009">
    <property type="entry name" value="AAA"/>
    <property type="match status" value="1"/>
</dbReference>
<accession>A0A1W1HJG7</accession>
<evidence type="ECO:0000256" key="7">
    <source>
        <dbReference type="PROSITE-ProRule" id="PRU00169"/>
    </source>
</evidence>
<evidence type="ECO:0000256" key="5">
    <source>
        <dbReference type="ARBA" id="ARBA00023159"/>
    </source>
</evidence>
<keyword evidence="5" id="KW-0010">Activator</keyword>
<dbReference type="PROSITE" id="PS00688">
    <property type="entry name" value="SIGMA54_INTERACT_3"/>
    <property type="match status" value="1"/>
</dbReference>
<evidence type="ECO:0000256" key="1">
    <source>
        <dbReference type="ARBA" id="ARBA00022741"/>
    </source>
</evidence>
<keyword evidence="2" id="KW-0067">ATP-binding</keyword>
<dbReference type="Pfam" id="PF00158">
    <property type="entry name" value="Sigma54_activat"/>
    <property type="match status" value="1"/>
</dbReference>
<dbReference type="RefSeq" id="WP_080802615.1">
    <property type="nucleotide sequence ID" value="NZ_LT828543.1"/>
</dbReference>
<dbReference type="STRING" id="1246637.MTBBW1_790008"/>
<dbReference type="PROSITE" id="PS50045">
    <property type="entry name" value="SIGMA54_INTERACT_4"/>
    <property type="match status" value="1"/>
</dbReference>
<feature type="domain" description="Sigma-54 factor interaction" evidence="8">
    <location>
        <begin position="138"/>
        <end position="367"/>
    </location>
</feature>
<dbReference type="SUPFAM" id="SSF52540">
    <property type="entry name" value="P-loop containing nucleoside triphosphate hydrolases"/>
    <property type="match status" value="1"/>
</dbReference>
<evidence type="ECO:0000259" key="9">
    <source>
        <dbReference type="PROSITE" id="PS50110"/>
    </source>
</evidence>
<reference evidence="10 11" key="1">
    <citation type="submission" date="2017-03" db="EMBL/GenBank/DDBJ databases">
        <authorList>
            <person name="Afonso C.L."/>
            <person name="Miller P.J."/>
            <person name="Scott M.A."/>
            <person name="Spackman E."/>
            <person name="Goraichik I."/>
            <person name="Dimitrov K.M."/>
            <person name="Suarez D.L."/>
            <person name="Swayne D.E."/>
        </authorList>
    </citation>
    <scope>NUCLEOTIDE SEQUENCE [LARGE SCALE GENOMIC DNA]</scope>
    <source>
        <strain evidence="10">PRJEB14757</strain>
    </source>
</reference>
<dbReference type="InterPro" id="IPR025944">
    <property type="entry name" value="Sigma_54_int_dom_CS"/>
</dbReference>
<dbReference type="InterPro" id="IPR011006">
    <property type="entry name" value="CheY-like_superfamily"/>
</dbReference>
<dbReference type="PANTHER" id="PTHR32071">
    <property type="entry name" value="TRANSCRIPTIONAL REGULATORY PROTEIN"/>
    <property type="match status" value="1"/>
</dbReference>
<evidence type="ECO:0000256" key="3">
    <source>
        <dbReference type="ARBA" id="ARBA00023015"/>
    </source>
</evidence>
<keyword evidence="6" id="KW-0804">Transcription</keyword>
<dbReference type="Gene3D" id="1.10.10.60">
    <property type="entry name" value="Homeodomain-like"/>
    <property type="match status" value="1"/>
</dbReference>
<organism evidence="10 11">
    <name type="scientific">Desulfamplus magnetovallimortis</name>
    <dbReference type="NCBI Taxonomy" id="1246637"/>
    <lineage>
        <taxon>Bacteria</taxon>
        <taxon>Pseudomonadati</taxon>
        <taxon>Thermodesulfobacteriota</taxon>
        <taxon>Desulfobacteria</taxon>
        <taxon>Desulfobacterales</taxon>
        <taxon>Desulfobacteraceae</taxon>
        <taxon>Desulfamplus</taxon>
    </lineage>
</organism>